<organism evidence="1 2">
    <name type="scientific">Legionella quinlivanii</name>
    <dbReference type="NCBI Taxonomy" id="45073"/>
    <lineage>
        <taxon>Bacteria</taxon>
        <taxon>Pseudomonadati</taxon>
        <taxon>Pseudomonadota</taxon>
        <taxon>Gammaproteobacteria</taxon>
        <taxon>Legionellales</taxon>
        <taxon>Legionellaceae</taxon>
        <taxon>Legionella</taxon>
    </lineage>
</organism>
<sequence>MELIKADYATDDNNNSLLAEIMMTKLIKSFVLSLLVFSSFSHADKFSSLITGKPKVSPVHFTGDNESVH</sequence>
<reference evidence="1 2" key="1">
    <citation type="submission" date="2017-02" db="EMBL/GenBank/DDBJ databases">
        <title>Legionella quilivanii strain from human: case report and whole genome sequencing analysis.</title>
        <authorList>
            <person name="Lalancette C."/>
            <person name="Leduc J.-M."/>
            <person name="Levesque S."/>
            <person name="Fournier E."/>
            <person name="Saoud J."/>
            <person name="Faucher S.P."/>
            <person name="Bernard K."/>
            <person name="Martineau C."/>
            <person name="Longtin J."/>
        </authorList>
    </citation>
    <scope>NUCLEOTIDE SEQUENCE [LARGE SCALE GENOMIC DNA]</scope>
    <source>
        <strain evidence="1 2">ID143958</strain>
    </source>
</reference>
<name>A0A364LG39_9GAMM</name>
<comment type="caution">
    <text evidence="1">The sequence shown here is derived from an EMBL/GenBank/DDBJ whole genome shotgun (WGS) entry which is preliminary data.</text>
</comment>
<protein>
    <submittedName>
        <fullName evidence="1">Uncharacterized protein</fullName>
    </submittedName>
</protein>
<proteinExistence type="predicted"/>
<gene>
    <name evidence="1" type="ORF">B1207_13540</name>
</gene>
<evidence type="ECO:0000313" key="1">
    <source>
        <dbReference type="EMBL" id="RAP35126.1"/>
    </source>
</evidence>
<dbReference type="AlphaFoldDB" id="A0A364LG39"/>
<accession>A0A364LG39</accession>
<evidence type="ECO:0000313" key="2">
    <source>
        <dbReference type="Proteomes" id="UP000249458"/>
    </source>
</evidence>
<dbReference type="Proteomes" id="UP000249458">
    <property type="component" value="Unassembled WGS sequence"/>
</dbReference>
<dbReference type="EMBL" id="MVJN01000011">
    <property type="protein sequence ID" value="RAP35126.1"/>
    <property type="molecule type" value="Genomic_DNA"/>
</dbReference>